<evidence type="ECO:0000313" key="5">
    <source>
        <dbReference type="EMBL" id="SEU15913.1"/>
    </source>
</evidence>
<feature type="transmembrane region" description="Helical" evidence="2">
    <location>
        <begin position="76"/>
        <end position="100"/>
    </location>
</feature>
<comment type="caution">
    <text evidence="4">The sequence shown here is derived from an EMBL/GenBank/DDBJ whole genome shotgun (WGS) entry which is preliminary data.</text>
</comment>
<dbReference type="RefSeq" id="WP_074955248.1">
    <property type="nucleotide sequence ID" value="NZ_BJXR01000031.1"/>
</dbReference>
<evidence type="ECO:0000256" key="3">
    <source>
        <dbReference type="SAM" id="SignalP"/>
    </source>
</evidence>
<organism evidence="4 7">
    <name type="scientific">Myxococcus fulvus</name>
    <dbReference type="NCBI Taxonomy" id="33"/>
    <lineage>
        <taxon>Bacteria</taxon>
        <taxon>Pseudomonadati</taxon>
        <taxon>Myxococcota</taxon>
        <taxon>Myxococcia</taxon>
        <taxon>Myxococcales</taxon>
        <taxon>Cystobacterineae</taxon>
        <taxon>Myxococcaceae</taxon>
        <taxon>Myxococcus</taxon>
    </lineage>
</organism>
<keyword evidence="3" id="KW-0732">Signal</keyword>
<name>A0A511T4R1_MYXFU</name>
<evidence type="ECO:0000313" key="6">
    <source>
        <dbReference type="Proteomes" id="UP000183760"/>
    </source>
</evidence>
<feature type="transmembrane region" description="Helical" evidence="2">
    <location>
        <begin position="107"/>
        <end position="127"/>
    </location>
</feature>
<dbReference type="EMBL" id="BJXR01000031">
    <property type="protein sequence ID" value="GEN09154.1"/>
    <property type="molecule type" value="Genomic_DNA"/>
</dbReference>
<evidence type="ECO:0000313" key="7">
    <source>
        <dbReference type="Proteomes" id="UP000321514"/>
    </source>
</evidence>
<gene>
    <name evidence="4" type="ORF">MFU01_41910</name>
    <name evidence="5" type="ORF">SAMN05443572_105408</name>
</gene>
<evidence type="ECO:0000256" key="2">
    <source>
        <dbReference type="SAM" id="Phobius"/>
    </source>
</evidence>
<evidence type="ECO:0008006" key="8">
    <source>
        <dbReference type="Google" id="ProtNLM"/>
    </source>
</evidence>
<dbReference type="AlphaFoldDB" id="A0A511T4R1"/>
<keyword evidence="2" id="KW-0472">Membrane</keyword>
<evidence type="ECO:0000256" key="1">
    <source>
        <dbReference type="SAM" id="MobiDB-lite"/>
    </source>
</evidence>
<dbReference type="Proteomes" id="UP000321514">
    <property type="component" value="Unassembled WGS sequence"/>
</dbReference>
<feature type="chain" id="PRO_5023024091" description="Lipoprotein" evidence="3">
    <location>
        <begin position="24"/>
        <end position="196"/>
    </location>
</feature>
<dbReference type="Proteomes" id="UP000183760">
    <property type="component" value="Unassembled WGS sequence"/>
</dbReference>
<evidence type="ECO:0000313" key="4">
    <source>
        <dbReference type="EMBL" id="GEN09154.1"/>
    </source>
</evidence>
<proteinExistence type="predicted"/>
<dbReference type="EMBL" id="FOIB01000005">
    <property type="protein sequence ID" value="SEU15913.1"/>
    <property type="molecule type" value="Genomic_DNA"/>
</dbReference>
<keyword evidence="2" id="KW-0812">Transmembrane</keyword>
<feature type="signal peptide" evidence="3">
    <location>
        <begin position="1"/>
        <end position="23"/>
    </location>
</feature>
<protein>
    <recommendedName>
        <fullName evidence="8">Lipoprotein</fullName>
    </recommendedName>
</protein>
<feature type="region of interest" description="Disordered" evidence="1">
    <location>
        <begin position="149"/>
        <end position="170"/>
    </location>
</feature>
<reference evidence="5 6" key="1">
    <citation type="submission" date="2016-10" db="EMBL/GenBank/DDBJ databases">
        <authorList>
            <person name="Varghese N."/>
            <person name="Submissions S."/>
        </authorList>
    </citation>
    <scope>NUCLEOTIDE SEQUENCE [LARGE SCALE GENOMIC DNA]</scope>
    <source>
        <strain evidence="5 6">DSM 16525</strain>
    </source>
</reference>
<dbReference type="OrthoDB" id="9887271at2"/>
<keyword evidence="2" id="KW-1133">Transmembrane helix</keyword>
<accession>A0A511T4R1</accession>
<keyword evidence="6" id="KW-1185">Reference proteome</keyword>
<sequence length="196" mass="20451">MTKHVLALAGLCLWLFTPGTVHAAPRPFDFSPRRQSSALRLMSSPSARGAMAEGNRLRALQADVYEDDEFIPTHVWLVPLILTGGGLVAGIAVCAAGAVGDGDCGKAILGGIVVGAALGLGYLELLVDLEEYEDDEGYGGCVDKASCRQAQRGGPRPTRKAQLASSRGPQLRLPLGLTPTVGRVNDAAVLGLGRSF</sequence>
<reference evidence="4 7" key="2">
    <citation type="submission" date="2019-07" db="EMBL/GenBank/DDBJ databases">
        <title>Whole genome shotgun sequence of Myxococcus fulvus NBRC 100333.</title>
        <authorList>
            <person name="Hosoyama A."/>
            <person name="Uohara A."/>
            <person name="Ohji S."/>
            <person name="Ichikawa N."/>
        </authorList>
    </citation>
    <scope>NUCLEOTIDE SEQUENCE [LARGE SCALE GENOMIC DNA]</scope>
    <source>
        <strain evidence="4 7">NBRC 100333</strain>
    </source>
</reference>